<dbReference type="GO" id="GO:0016020">
    <property type="term" value="C:membrane"/>
    <property type="evidence" value="ECO:0007669"/>
    <property type="project" value="UniProtKB-SubCell"/>
</dbReference>
<keyword evidence="8 10" id="KW-0472">Membrane</keyword>
<dbReference type="CDD" id="cd03250">
    <property type="entry name" value="ABCC_MRP_domain1"/>
    <property type="match status" value="1"/>
</dbReference>
<organism evidence="13 14">
    <name type="scientific">Tetrapyrgos nigripes</name>
    <dbReference type="NCBI Taxonomy" id="182062"/>
    <lineage>
        <taxon>Eukaryota</taxon>
        <taxon>Fungi</taxon>
        <taxon>Dikarya</taxon>
        <taxon>Basidiomycota</taxon>
        <taxon>Agaricomycotina</taxon>
        <taxon>Agaricomycetes</taxon>
        <taxon>Agaricomycetidae</taxon>
        <taxon>Agaricales</taxon>
        <taxon>Marasmiineae</taxon>
        <taxon>Marasmiaceae</taxon>
        <taxon>Tetrapyrgos</taxon>
    </lineage>
</organism>
<keyword evidence="7 10" id="KW-1133">Transmembrane helix</keyword>
<evidence type="ECO:0000313" key="14">
    <source>
        <dbReference type="Proteomes" id="UP000559256"/>
    </source>
</evidence>
<evidence type="ECO:0000256" key="1">
    <source>
        <dbReference type="ARBA" id="ARBA00004141"/>
    </source>
</evidence>
<evidence type="ECO:0000259" key="12">
    <source>
        <dbReference type="PROSITE" id="PS50929"/>
    </source>
</evidence>
<comment type="caution">
    <text evidence="13">The sequence shown here is derived from an EMBL/GenBank/DDBJ whole genome shotgun (WGS) entry which is preliminary data.</text>
</comment>
<evidence type="ECO:0000256" key="5">
    <source>
        <dbReference type="ARBA" id="ARBA00022741"/>
    </source>
</evidence>
<feature type="region of interest" description="Disordered" evidence="9">
    <location>
        <begin position="552"/>
        <end position="571"/>
    </location>
</feature>
<reference evidence="13 14" key="1">
    <citation type="journal article" date="2020" name="ISME J.">
        <title>Uncovering the hidden diversity of litter-decomposition mechanisms in mushroom-forming fungi.</title>
        <authorList>
            <person name="Floudas D."/>
            <person name="Bentzer J."/>
            <person name="Ahren D."/>
            <person name="Johansson T."/>
            <person name="Persson P."/>
            <person name="Tunlid A."/>
        </authorList>
    </citation>
    <scope>NUCLEOTIDE SEQUENCE [LARGE SCALE GENOMIC DNA]</scope>
    <source>
        <strain evidence="13 14">CBS 291.85</strain>
    </source>
</reference>
<keyword evidence="5" id="KW-0547">Nucleotide-binding</keyword>
<dbReference type="PANTHER" id="PTHR24223:SF456">
    <property type="entry name" value="MULTIDRUG RESISTANCE-ASSOCIATED PROTEIN LETHAL(2)03659"/>
    <property type="match status" value="1"/>
</dbReference>
<feature type="domain" description="ABC transporter" evidence="11">
    <location>
        <begin position="1192"/>
        <end position="1440"/>
    </location>
</feature>
<feature type="region of interest" description="Disordered" evidence="9">
    <location>
        <begin position="1"/>
        <end position="42"/>
    </location>
</feature>
<accession>A0A8H5LUQ5</accession>
<dbReference type="SUPFAM" id="SSF90123">
    <property type="entry name" value="ABC transporter transmembrane region"/>
    <property type="match status" value="2"/>
</dbReference>
<dbReference type="InterPro" id="IPR036640">
    <property type="entry name" value="ABC1_TM_sf"/>
</dbReference>
<dbReference type="PANTHER" id="PTHR24223">
    <property type="entry name" value="ATP-BINDING CASSETTE SUB-FAMILY C"/>
    <property type="match status" value="1"/>
</dbReference>
<comment type="subcellular location">
    <subcellularLocation>
        <location evidence="1">Membrane</location>
        <topology evidence="1">Multi-pass membrane protein</topology>
    </subcellularLocation>
</comment>
<keyword evidence="14" id="KW-1185">Reference proteome</keyword>
<dbReference type="CDD" id="cd03244">
    <property type="entry name" value="ABCC_MRP_domain2"/>
    <property type="match status" value="1"/>
</dbReference>
<dbReference type="PROSITE" id="PS50893">
    <property type="entry name" value="ABC_TRANSPORTER_2"/>
    <property type="match status" value="2"/>
</dbReference>
<dbReference type="EMBL" id="JAACJM010000012">
    <property type="protein sequence ID" value="KAF5370026.1"/>
    <property type="molecule type" value="Genomic_DNA"/>
</dbReference>
<feature type="domain" description="ABC transmembrane type-1" evidence="12">
    <location>
        <begin position="213"/>
        <end position="502"/>
    </location>
</feature>
<sequence>MDSPPPVPTSDDPVSEKHTDEKQVQVQTHVHEAPVSTQPQSQHLDARLQLDLGQNHTRIRTRWWQLWIPKTPPEPPRASLNDAPIIPVVGASLLSKLTYTWVSPLMTLGYQRTLQASDLWKMHETFESGYLSERLDAAWTRRVLKANEWNTRLSSGEIKPGLWKRVSWSVRAVRGGNYRDRRRELEQHWRDVEGRREPSLTWTLNDVFAQMFWIGGAFKVFGDTCQLMGPLLVKAIINFSKDRASARENGDPLPGMGKGIGMAIGLFCIVVVASLCQHQFFWRSMSTGVLARAALTNSIYKRSVALTGKSRVNFSNAALINHISTDISRIDSAAQWFHAGWTAPTQVLVCLIVLLTQLGPSALAGFAIFALVVPIQERVMAHRLRIRKATNKHTGMRAKLIAEVLGAMRIVKYFSYEDPFAERIYSARKNEMSGVQGMNNFQSLNQATAYSIPVLAATIAFVTYTKTTQGFDVAVIFSSLSLFQLLRQPMMFLPRALSATVDAKNALQRLSKLFHAELMTGNQYIIDPQQELALQVTDATFEWELTSSKEESTESKRLRKSSVDDLTPRPESPFQVQNIEMKVPRQSLVAIVGRVGSGKSSLLQGLIGEMRKCSGHSSFGGKVAYCPQTAWIQNATLRDNVLFGQAFDEERYWRVMETACLLPDLELLADGDLTEIGEKGINLSGGQKQRVNIARSLYFNADITLFDDPLSAVDAHVGKALFHDAIKSLVRQGKTVILVTHALHFLQHCDYIYTMDDGRITEHGTYDQLVDQDGEFARLDREFGGQGDSEPKSPVKTTNLEEMKLKSENIAGAGVAGVGRLEGQLIVKEKRSTGSVSWSVYGSWLAAGRGYITVPLLLLSMLLMQGSQIVNTYSLIWWEGNTFDRPYSFYQILYAGLGLSQAFFTFAIGLSIDFLSTLASKNLHNNSIYHILHAPMSFFDTTPLGRIQSVLGKDIDSADSSIHLYIDGFAHTSRLNADIDNQLPTSLRIFALTIANVLGAVIVISILEYYFLIAVFIIFFGYRYFGSYYSASAREMKRLDAILRSLLYAHFSESLTGLSTIRSYGETTRFVNDNKFFIDLENRALFLTVTNQRWLAVRLDSLGAILVFFVALFAVIGVAGISPAEIGLVLSYATTLTTLCSIVTRQSAEVENYMNSVERIVSYSASNRIEQEAPHEIPSTKPPPSWPSKGTIEFRDVSMSYRPGLPNVLHGISLSVRPSEKIGIVGRTGAGKSSLTLALLRIVEFAGSISIDDVDISKIGLKDLRSKIGMIPQDPTLFSGTVRTALDPFSLYDDARLWDALRRSYLIESGHPTPGSSVTQLDEGTHNTAITLDSVIEPEGANLSVGQRSLLSLARALVKDTRVVILDEATASVDLETDRKIQETIQSEFYDRTLLCIAHRLRTIIGYDRILVMDAGRVAEFDTPLTLFTTEESIFRSLCEKSGITLSDIEKEIASKHVSLEA</sequence>
<dbReference type="InterPro" id="IPR011527">
    <property type="entry name" value="ABC1_TM_dom"/>
</dbReference>
<keyword evidence="6" id="KW-0067">ATP-binding</keyword>
<feature type="compositionally biased region" description="Basic and acidic residues" evidence="9">
    <location>
        <begin position="552"/>
        <end position="568"/>
    </location>
</feature>
<dbReference type="GO" id="GO:0140359">
    <property type="term" value="F:ABC-type transporter activity"/>
    <property type="evidence" value="ECO:0007669"/>
    <property type="project" value="InterPro"/>
</dbReference>
<protein>
    <recommendedName>
        <fullName evidence="15">ABC protein</fullName>
    </recommendedName>
</protein>
<dbReference type="GO" id="GO:0005524">
    <property type="term" value="F:ATP binding"/>
    <property type="evidence" value="ECO:0007669"/>
    <property type="project" value="UniProtKB-KW"/>
</dbReference>
<dbReference type="OrthoDB" id="6500128at2759"/>
<feature type="compositionally biased region" description="Basic and acidic residues" evidence="9">
    <location>
        <begin position="14"/>
        <end position="23"/>
    </location>
</feature>
<dbReference type="InterPro" id="IPR017871">
    <property type="entry name" value="ABC_transporter-like_CS"/>
</dbReference>
<evidence type="ECO:0000256" key="4">
    <source>
        <dbReference type="ARBA" id="ARBA00022692"/>
    </source>
</evidence>
<dbReference type="Gene3D" id="1.20.1560.10">
    <property type="entry name" value="ABC transporter type 1, transmembrane domain"/>
    <property type="match status" value="2"/>
</dbReference>
<evidence type="ECO:0000256" key="8">
    <source>
        <dbReference type="ARBA" id="ARBA00023136"/>
    </source>
</evidence>
<keyword evidence="4 10" id="KW-0812">Transmembrane</keyword>
<dbReference type="Proteomes" id="UP000559256">
    <property type="component" value="Unassembled WGS sequence"/>
</dbReference>
<gene>
    <name evidence="13" type="ORF">D9758_001164</name>
</gene>
<feature type="transmembrane region" description="Helical" evidence="10">
    <location>
        <begin position="346"/>
        <end position="375"/>
    </location>
</feature>
<evidence type="ECO:0000256" key="10">
    <source>
        <dbReference type="SAM" id="Phobius"/>
    </source>
</evidence>
<dbReference type="FunFam" id="3.40.50.300:FF:000997">
    <property type="entry name" value="Multidrug resistance-associated protein 1"/>
    <property type="match status" value="1"/>
</dbReference>
<dbReference type="InterPro" id="IPR003593">
    <property type="entry name" value="AAA+_ATPase"/>
</dbReference>
<feature type="domain" description="ABC transmembrane type-1" evidence="12">
    <location>
        <begin position="856"/>
        <end position="1152"/>
    </location>
</feature>
<feature type="transmembrane region" description="Helical" evidence="10">
    <location>
        <begin position="1013"/>
        <end position="1031"/>
    </location>
</feature>
<dbReference type="SUPFAM" id="SSF52540">
    <property type="entry name" value="P-loop containing nucleoside triphosphate hydrolases"/>
    <property type="match status" value="2"/>
</dbReference>
<dbReference type="Pfam" id="PF00005">
    <property type="entry name" value="ABC_tran"/>
    <property type="match status" value="2"/>
</dbReference>
<feature type="transmembrane region" description="Helical" evidence="10">
    <location>
        <begin position="1102"/>
        <end position="1121"/>
    </location>
</feature>
<dbReference type="Pfam" id="PF00664">
    <property type="entry name" value="ABC_membrane"/>
    <property type="match status" value="3"/>
</dbReference>
<evidence type="ECO:0008006" key="15">
    <source>
        <dbReference type="Google" id="ProtNLM"/>
    </source>
</evidence>
<evidence type="ECO:0000256" key="7">
    <source>
        <dbReference type="ARBA" id="ARBA00022989"/>
    </source>
</evidence>
<proteinExistence type="inferred from homology"/>
<evidence type="ECO:0000256" key="2">
    <source>
        <dbReference type="ARBA" id="ARBA00009726"/>
    </source>
</evidence>
<dbReference type="Gene3D" id="3.40.50.300">
    <property type="entry name" value="P-loop containing nucleotide triphosphate hydrolases"/>
    <property type="match status" value="2"/>
</dbReference>
<feature type="transmembrane region" description="Helical" evidence="10">
    <location>
        <begin position="260"/>
        <end position="280"/>
    </location>
</feature>
<dbReference type="GO" id="GO:0016887">
    <property type="term" value="F:ATP hydrolysis activity"/>
    <property type="evidence" value="ECO:0007669"/>
    <property type="project" value="InterPro"/>
</dbReference>
<feature type="domain" description="ABC transporter" evidence="11">
    <location>
        <begin position="561"/>
        <end position="782"/>
    </location>
</feature>
<dbReference type="InterPro" id="IPR027417">
    <property type="entry name" value="P-loop_NTPase"/>
</dbReference>
<evidence type="ECO:0000259" key="11">
    <source>
        <dbReference type="PROSITE" id="PS50893"/>
    </source>
</evidence>
<dbReference type="CDD" id="cd18597">
    <property type="entry name" value="ABC_6TM_YOR1_D1_like"/>
    <property type="match status" value="1"/>
</dbReference>
<dbReference type="FunFam" id="3.40.50.300:FF:000565">
    <property type="entry name" value="ABC bile acid transporter"/>
    <property type="match status" value="1"/>
</dbReference>
<evidence type="ECO:0000256" key="3">
    <source>
        <dbReference type="ARBA" id="ARBA00022448"/>
    </source>
</evidence>
<feature type="transmembrane region" description="Helical" evidence="10">
    <location>
        <begin position="890"/>
        <end position="915"/>
    </location>
</feature>
<dbReference type="CDD" id="cd18606">
    <property type="entry name" value="ABC_6TM_YOR1_D2_like"/>
    <property type="match status" value="1"/>
</dbReference>
<dbReference type="SMART" id="SM00382">
    <property type="entry name" value="AAA"/>
    <property type="match status" value="2"/>
</dbReference>
<dbReference type="InterPro" id="IPR050173">
    <property type="entry name" value="ABC_transporter_C-like"/>
</dbReference>
<evidence type="ECO:0000256" key="9">
    <source>
        <dbReference type="SAM" id="MobiDB-lite"/>
    </source>
</evidence>
<dbReference type="FunFam" id="1.20.1560.10:FF:000061">
    <property type="entry name" value="ATP-binding cassette transporter YOR1"/>
    <property type="match status" value="1"/>
</dbReference>
<dbReference type="InterPro" id="IPR003439">
    <property type="entry name" value="ABC_transporter-like_ATP-bd"/>
</dbReference>
<dbReference type="PROSITE" id="PS00211">
    <property type="entry name" value="ABC_TRANSPORTER_1"/>
    <property type="match status" value="2"/>
</dbReference>
<name>A0A8H5LUQ5_9AGAR</name>
<evidence type="ECO:0000256" key="6">
    <source>
        <dbReference type="ARBA" id="ARBA00022840"/>
    </source>
</evidence>
<keyword evidence="3" id="KW-0813">Transport</keyword>
<dbReference type="PROSITE" id="PS50929">
    <property type="entry name" value="ABC_TM1F"/>
    <property type="match status" value="2"/>
</dbReference>
<evidence type="ECO:0000313" key="13">
    <source>
        <dbReference type="EMBL" id="KAF5370026.1"/>
    </source>
</evidence>
<feature type="transmembrane region" description="Helical" evidence="10">
    <location>
        <begin position="989"/>
        <end position="1007"/>
    </location>
</feature>
<comment type="similarity">
    <text evidence="2">Belongs to the ABC transporter superfamily. ABCC family. Conjugate transporter (TC 3.A.1.208) subfamily.</text>
</comment>